<organism evidence="8 9">
    <name type="scientific">Treponema denticola SP33</name>
    <dbReference type="NCBI Taxonomy" id="999437"/>
    <lineage>
        <taxon>Bacteria</taxon>
        <taxon>Pseudomonadati</taxon>
        <taxon>Spirochaetota</taxon>
        <taxon>Spirochaetia</taxon>
        <taxon>Spirochaetales</taxon>
        <taxon>Treponemataceae</taxon>
        <taxon>Treponema</taxon>
    </lineage>
</organism>
<dbReference type="PANTHER" id="PTHR34139:SF1">
    <property type="entry name" value="RNASE MJ1380-RELATED"/>
    <property type="match status" value="1"/>
</dbReference>
<dbReference type="InterPro" id="IPR008201">
    <property type="entry name" value="HepT-like"/>
</dbReference>
<dbReference type="InterPro" id="IPR051813">
    <property type="entry name" value="HepT_RNase_toxin"/>
</dbReference>
<evidence type="ECO:0000256" key="2">
    <source>
        <dbReference type="ARBA" id="ARBA00022649"/>
    </source>
</evidence>
<keyword evidence="4" id="KW-0547">Nucleotide-binding</keyword>
<proteinExistence type="inferred from homology"/>
<evidence type="ECO:0008006" key="10">
    <source>
        <dbReference type="Google" id="ProtNLM"/>
    </source>
</evidence>
<sequence length="144" mass="17016">MYRSNEELFKHIFDEIVFLESETRTISKEVFLKDEKTQRAFARSIEIIGEAVKNISNDVIIKYKEVPWRNIAGMRDKLIHGYFSVDYEIVWDVAKNIIPEFKNQLIKIMNAEKKISKVVKLIIKISLNFLLTNFLLFDIIMISK</sequence>
<feature type="transmembrane region" description="Helical" evidence="7">
    <location>
        <begin position="121"/>
        <end position="142"/>
    </location>
</feature>
<reference evidence="8 9" key="1">
    <citation type="submission" date="2012-01" db="EMBL/GenBank/DDBJ databases">
        <title>The Genome Sequence of Treponema denticola SP33.</title>
        <authorList>
            <consortium name="The Broad Institute Genome Sequencing Platform"/>
            <person name="Earl A."/>
            <person name="Ward D."/>
            <person name="Feldgarden M."/>
            <person name="Gevers D."/>
            <person name="Blanton J.M."/>
            <person name="Fenno C.J."/>
            <person name="Baranova O.V."/>
            <person name="Mathney J."/>
            <person name="Dewhirst F.E."/>
            <person name="Izard J."/>
            <person name="Young S.K."/>
            <person name="Zeng Q."/>
            <person name="Gargeya S."/>
            <person name="Fitzgerald M."/>
            <person name="Haas B."/>
            <person name="Abouelleil A."/>
            <person name="Alvarado L."/>
            <person name="Arachchi H.M."/>
            <person name="Berlin A."/>
            <person name="Chapman S.B."/>
            <person name="Gearin G."/>
            <person name="Goldberg J."/>
            <person name="Griggs A."/>
            <person name="Gujja S."/>
            <person name="Hansen M."/>
            <person name="Heiman D."/>
            <person name="Howarth C."/>
            <person name="Larimer J."/>
            <person name="Lui A."/>
            <person name="MacDonald P.J.P."/>
            <person name="McCowen C."/>
            <person name="Montmayeur A."/>
            <person name="Murphy C."/>
            <person name="Neiman D."/>
            <person name="Pearson M."/>
            <person name="Priest M."/>
            <person name="Roberts A."/>
            <person name="Saif S."/>
            <person name="Shea T."/>
            <person name="Sisk P."/>
            <person name="Stolte C."/>
            <person name="Sykes S."/>
            <person name="Wortman J."/>
            <person name="Nusbaum C."/>
            <person name="Birren B."/>
        </authorList>
    </citation>
    <scope>NUCLEOTIDE SEQUENCE [LARGE SCALE GENOMIC DNA]</scope>
    <source>
        <strain evidence="8 9">SP33</strain>
    </source>
</reference>
<dbReference type="AlphaFoldDB" id="M2BEG6"/>
<dbReference type="Gene3D" id="1.20.120.580">
    <property type="entry name" value="bsu32300-like"/>
    <property type="match status" value="1"/>
</dbReference>
<dbReference type="InterPro" id="IPR037038">
    <property type="entry name" value="HepT-like_sf"/>
</dbReference>
<keyword evidence="3" id="KW-0540">Nuclease</keyword>
<dbReference type="GO" id="GO:0110001">
    <property type="term" value="C:toxin-antitoxin complex"/>
    <property type="evidence" value="ECO:0007669"/>
    <property type="project" value="InterPro"/>
</dbReference>
<protein>
    <recommendedName>
        <fullName evidence="10">DUF86 domain-containing protein</fullName>
    </recommendedName>
</protein>
<dbReference type="GO" id="GO:0004540">
    <property type="term" value="F:RNA nuclease activity"/>
    <property type="evidence" value="ECO:0007669"/>
    <property type="project" value="InterPro"/>
</dbReference>
<dbReference type="RefSeq" id="WP_010697562.1">
    <property type="nucleotide sequence ID" value="NZ_KB442454.1"/>
</dbReference>
<keyword evidence="7" id="KW-1133">Transmembrane helix</keyword>
<evidence type="ECO:0000256" key="5">
    <source>
        <dbReference type="ARBA" id="ARBA00022801"/>
    </source>
</evidence>
<evidence type="ECO:0000256" key="3">
    <source>
        <dbReference type="ARBA" id="ARBA00022722"/>
    </source>
</evidence>
<evidence type="ECO:0000256" key="6">
    <source>
        <dbReference type="ARBA" id="ARBA00024207"/>
    </source>
</evidence>
<dbReference type="EMBL" id="AGDZ01000037">
    <property type="protein sequence ID" value="EMB19983.1"/>
    <property type="molecule type" value="Genomic_DNA"/>
</dbReference>
<name>M2BEG6_TREDN</name>
<keyword evidence="2" id="KW-1277">Toxin-antitoxin system</keyword>
<dbReference type="Proteomes" id="UP000016183">
    <property type="component" value="Unassembled WGS sequence"/>
</dbReference>
<comment type="caution">
    <text evidence="8">The sequence shown here is derived from an EMBL/GenBank/DDBJ whole genome shotgun (WGS) entry which is preliminary data.</text>
</comment>
<dbReference type="HOGENOM" id="CLU_142825_3_3_12"/>
<evidence type="ECO:0000313" key="8">
    <source>
        <dbReference type="EMBL" id="EMB19983.1"/>
    </source>
</evidence>
<accession>M2BEG6</accession>
<keyword evidence="1" id="KW-0597">Phosphoprotein</keyword>
<keyword evidence="7" id="KW-0812">Transmembrane</keyword>
<dbReference type="GO" id="GO:0000166">
    <property type="term" value="F:nucleotide binding"/>
    <property type="evidence" value="ECO:0007669"/>
    <property type="project" value="UniProtKB-KW"/>
</dbReference>
<dbReference type="Pfam" id="PF01934">
    <property type="entry name" value="HepT-like"/>
    <property type="match status" value="1"/>
</dbReference>
<dbReference type="OrthoDB" id="9810538at2"/>
<dbReference type="GO" id="GO:0016787">
    <property type="term" value="F:hydrolase activity"/>
    <property type="evidence" value="ECO:0007669"/>
    <property type="project" value="UniProtKB-KW"/>
</dbReference>
<dbReference type="PATRIC" id="fig|999437.3.peg.2619"/>
<keyword evidence="5" id="KW-0378">Hydrolase</keyword>
<evidence type="ECO:0000256" key="1">
    <source>
        <dbReference type="ARBA" id="ARBA00022553"/>
    </source>
</evidence>
<gene>
    <name evidence="8" type="ORF">HMPREF9733_02539</name>
</gene>
<keyword evidence="7" id="KW-0472">Membrane</keyword>
<evidence type="ECO:0000256" key="7">
    <source>
        <dbReference type="SAM" id="Phobius"/>
    </source>
</evidence>
<evidence type="ECO:0000256" key="4">
    <source>
        <dbReference type="ARBA" id="ARBA00022741"/>
    </source>
</evidence>
<dbReference type="PANTHER" id="PTHR34139">
    <property type="entry name" value="UPF0331 PROTEIN MJ0127"/>
    <property type="match status" value="1"/>
</dbReference>
<evidence type="ECO:0000313" key="9">
    <source>
        <dbReference type="Proteomes" id="UP000016183"/>
    </source>
</evidence>
<comment type="similarity">
    <text evidence="6">Belongs to the HepT RNase toxin family.</text>
</comment>